<dbReference type="KEGG" id="ctp:CTRG_04771"/>
<organism evidence="2 3">
    <name type="scientific">Candida tropicalis (strain ATCC MYA-3404 / T1)</name>
    <name type="common">Yeast</name>
    <dbReference type="NCBI Taxonomy" id="294747"/>
    <lineage>
        <taxon>Eukaryota</taxon>
        <taxon>Fungi</taxon>
        <taxon>Dikarya</taxon>
        <taxon>Ascomycota</taxon>
        <taxon>Saccharomycotina</taxon>
        <taxon>Pichiomycetes</taxon>
        <taxon>Debaryomycetaceae</taxon>
        <taxon>Candida/Lodderomyces clade</taxon>
        <taxon>Candida</taxon>
    </lineage>
</organism>
<feature type="transmembrane region" description="Helical" evidence="1">
    <location>
        <begin position="91"/>
        <end position="115"/>
    </location>
</feature>
<proteinExistence type="predicted"/>
<gene>
    <name evidence="2" type="ORF">CTRG_04771</name>
</gene>
<dbReference type="Proteomes" id="UP000002037">
    <property type="component" value="Unassembled WGS sequence"/>
</dbReference>
<dbReference type="VEuPathDB" id="FungiDB:CTRG_04771"/>
<dbReference type="RefSeq" id="XP_002550473.1">
    <property type="nucleotide sequence ID" value="XM_002550427.1"/>
</dbReference>
<dbReference type="EMBL" id="GG692400">
    <property type="protein sequence ID" value="EER31988.1"/>
    <property type="molecule type" value="Genomic_DNA"/>
</dbReference>
<keyword evidence="1" id="KW-0472">Membrane</keyword>
<dbReference type="HOGENOM" id="CLU_040309_0_0_1"/>
<dbReference type="OrthoDB" id="4010961at2759"/>
<evidence type="ECO:0000313" key="3">
    <source>
        <dbReference type="Proteomes" id="UP000002037"/>
    </source>
</evidence>
<keyword evidence="1" id="KW-0812">Transmembrane</keyword>
<dbReference type="AlphaFoldDB" id="C5MFC8"/>
<evidence type="ECO:0000256" key="1">
    <source>
        <dbReference type="SAM" id="Phobius"/>
    </source>
</evidence>
<keyword evidence="3" id="KW-1185">Reference proteome</keyword>
<keyword evidence="1" id="KW-1133">Transmembrane helix</keyword>
<reference evidence="2 3" key="1">
    <citation type="journal article" date="2009" name="Nature">
        <title>Evolution of pathogenicity and sexual reproduction in eight Candida genomes.</title>
        <authorList>
            <person name="Butler G."/>
            <person name="Rasmussen M.D."/>
            <person name="Lin M.F."/>
            <person name="Santos M.A."/>
            <person name="Sakthikumar S."/>
            <person name="Munro C.A."/>
            <person name="Rheinbay E."/>
            <person name="Grabherr M."/>
            <person name="Forche A."/>
            <person name="Reedy J.L."/>
            <person name="Agrafioti I."/>
            <person name="Arnaud M.B."/>
            <person name="Bates S."/>
            <person name="Brown A.J."/>
            <person name="Brunke S."/>
            <person name="Costanzo M.C."/>
            <person name="Fitzpatrick D.A."/>
            <person name="de Groot P.W."/>
            <person name="Harris D."/>
            <person name="Hoyer L.L."/>
            <person name="Hube B."/>
            <person name="Klis F.M."/>
            <person name="Kodira C."/>
            <person name="Lennard N."/>
            <person name="Logue M.E."/>
            <person name="Martin R."/>
            <person name="Neiman A.M."/>
            <person name="Nikolaou E."/>
            <person name="Quail M.A."/>
            <person name="Quinn J."/>
            <person name="Santos M.C."/>
            <person name="Schmitzberger F.F."/>
            <person name="Sherlock G."/>
            <person name="Shah P."/>
            <person name="Silverstein K.A."/>
            <person name="Skrzypek M.S."/>
            <person name="Soll D."/>
            <person name="Staggs R."/>
            <person name="Stansfield I."/>
            <person name="Stumpf M.P."/>
            <person name="Sudbery P.E."/>
            <person name="Srikantha T."/>
            <person name="Zeng Q."/>
            <person name="Berman J."/>
            <person name="Berriman M."/>
            <person name="Heitman J."/>
            <person name="Gow N.A."/>
            <person name="Lorenz M.C."/>
            <person name="Birren B.W."/>
            <person name="Kellis M."/>
            <person name="Cuomo C.A."/>
        </authorList>
    </citation>
    <scope>NUCLEOTIDE SEQUENCE [LARGE SCALE GENOMIC DNA]</scope>
    <source>
        <strain evidence="3">ATCC MYA-3404 / T1</strain>
    </source>
</reference>
<sequence length="516" mass="59549">MKNEKKKFQPLNELSSTDSQTMFGLRLPRKSPTGVLISLRPSSVSNLSIQRSISLLTKQPATIHAPRSLRLTRSMMKVTYLKTSNLGTAKYIIQALTGIYCGIVIVSLLSFYILYQDANDRQFIPFWDTSIDDKLNSVLAINKDEVCESPRHATKHYRRLLIELAKQEYPDLNEDQFDNRFNVPILSKDFLIQEKTPKFINFYIDMILRYCKCLLSKGEVEVSIGLLSKIVNDDFLFYKVGDAEKLSSSSRILAKITNDPEQSIPILTRTIDMLVQNHPNSMKIDDNYILDANSKISDELINCLNDLASNFAKLSKSKRISKKQKSDLLSKSLQIYLSELRSLQDINKSIELGKANQASYPLFNCERANLTTMINTIKAHISEVMWAKGYKDNAIDWSEQILNDLYMDRYSDARIGPILLNVLNNLELMYGNMKQPQEIERIKQLKHDVRIYDIRNKFENISWYDKTIKKMSKVIYAKTPLGLIERSLKGRFDPNQRIQNLEEFEDEDDESIFAIK</sequence>
<accession>C5MFC8</accession>
<name>C5MFC8_CANTT</name>
<evidence type="ECO:0000313" key="2">
    <source>
        <dbReference type="EMBL" id="EER31988.1"/>
    </source>
</evidence>
<dbReference type="GeneID" id="8298124"/>
<protein>
    <submittedName>
        <fullName evidence="2">Uncharacterized protein</fullName>
    </submittedName>
</protein>
<dbReference type="eggNOG" id="ENOG502SCYK">
    <property type="taxonomic scope" value="Eukaryota"/>
</dbReference>
<dbReference type="STRING" id="294747.C5MFC8"/>